<evidence type="ECO:0000313" key="2">
    <source>
        <dbReference type="Proteomes" id="UP000283458"/>
    </source>
</evidence>
<comment type="caution">
    <text evidence="1">The sequence shown here is derived from an EMBL/GenBank/DDBJ whole genome shotgun (WGS) entry which is preliminary data.</text>
</comment>
<evidence type="ECO:0000313" key="1">
    <source>
        <dbReference type="EMBL" id="RJF80951.1"/>
    </source>
</evidence>
<organism evidence="1 2">
    <name type="scientific">Azospirillum cavernae</name>
    <dbReference type="NCBI Taxonomy" id="2320860"/>
    <lineage>
        <taxon>Bacteria</taxon>
        <taxon>Pseudomonadati</taxon>
        <taxon>Pseudomonadota</taxon>
        <taxon>Alphaproteobacteria</taxon>
        <taxon>Rhodospirillales</taxon>
        <taxon>Azospirillaceae</taxon>
        <taxon>Azospirillum</taxon>
    </lineage>
</organism>
<reference evidence="1 2" key="1">
    <citation type="submission" date="2018-09" db="EMBL/GenBank/DDBJ databases">
        <authorList>
            <person name="Zhu H."/>
        </authorList>
    </citation>
    <scope>NUCLEOTIDE SEQUENCE [LARGE SCALE GENOMIC DNA]</scope>
    <source>
        <strain evidence="1 2">K2W22B-5</strain>
    </source>
</reference>
<keyword evidence="2" id="KW-1185">Reference proteome</keyword>
<protein>
    <submittedName>
        <fullName evidence="1">Uncharacterized protein</fullName>
    </submittedName>
</protein>
<name>A0A418VUW1_9PROT</name>
<gene>
    <name evidence="1" type="ORF">D3877_12000</name>
</gene>
<dbReference type="EMBL" id="QYUL01000002">
    <property type="protein sequence ID" value="RJF80951.1"/>
    <property type="molecule type" value="Genomic_DNA"/>
</dbReference>
<dbReference type="Proteomes" id="UP000283458">
    <property type="component" value="Unassembled WGS sequence"/>
</dbReference>
<dbReference type="OrthoDB" id="7307620at2"/>
<sequence>MSNDYFTHENPEARRTVARAESVNGTFQAIEAGFDKLPAEGQVKRGTVSYGADSGIANAYRVTLPYPPTSYTEGMEVSFRVGVGNSAASTVDLYGASGALLGVKPIRRQDGGDTVVGDMPTGSMTTLRYDGSTFRIVSVGAMITKPQLDAAIANAVLPVGSGQVKITGNDAVGQYLDGAVAVTAPMTKTIQNPGADEALLLGIDPLAITNLSAGLRATIERAARRSSIAFDGAKL</sequence>
<dbReference type="RefSeq" id="WP_119831044.1">
    <property type="nucleotide sequence ID" value="NZ_QYUL01000002.1"/>
</dbReference>
<dbReference type="AlphaFoldDB" id="A0A418VUW1"/>
<proteinExistence type="predicted"/>
<accession>A0A418VUW1</accession>